<evidence type="ECO:0000256" key="1">
    <source>
        <dbReference type="SAM" id="MobiDB-lite"/>
    </source>
</evidence>
<dbReference type="EMBL" id="PFAK01000044">
    <property type="protein sequence ID" value="PIR96174.1"/>
    <property type="molecule type" value="Genomic_DNA"/>
</dbReference>
<sequence length="264" mass="30071">MQTNFKLSKLALITATLAMAIAPVVALAEQNSDSRERPEKQQQDRPAQNAFCERFNNAFGKVQDRLEQTKEKIRNRKEDRHGEFEQRREERNGEIREKRETAKNRKDDYFEALRNRAQNEEQKQAAENFVNTVHQAIQTRKEAIDAATEAFRNGVDAIAQRRQQEAENAIAAYKAAVQAAIDKAKSSCEAGEDAPTIKQTFMSEMEAANQALKTSRKNPGENKMETEALRKTRNEALKSAQETFRQTMEQAGKELKTAFESTTE</sequence>
<organism evidence="3 4">
    <name type="scientific">Candidatus Doudnabacteria bacterium CG10_big_fil_rev_8_21_14_0_10_42_18</name>
    <dbReference type="NCBI Taxonomy" id="1974552"/>
    <lineage>
        <taxon>Bacteria</taxon>
        <taxon>Candidatus Doudnaibacteriota</taxon>
    </lineage>
</organism>
<evidence type="ECO:0000313" key="4">
    <source>
        <dbReference type="Proteomes" id="UP000230922"/>
    </source>
</evidence>
<proteinExistence type="predicted"/>
<comment type="caution">
    <text evidence="3">The sequence shown here is derived from an EMBL/GenBank/DDBJ whole genome shotgun (WGS) entry which is preliminary data.</text>
</comment>
<evidence type="ECO:0000313" key="3">
    <source>
        <dbReference type="EMBL" id="PIR96174.1"/>
    </source>
</evidence>
<feature type="region of interest" description="Disordered" evidence="1">
    <location>
        <begin position="71"/>
        <end position="103"/>
    </location>
</feature>
<keyword evidence="2" id="KW-0732">Signal</keyword>
<evidence type="ECO:0000256" key="2">
    <source>
        <dbReference type="SAM" id="SignalP"/>
    </source>
</evidence>
<dbReference type="Proteomes" id="UP000230922">
    <property type="component" value="Unassembled WGS sequence"/>
</dbReference>
<protein>
    <recommendedName>
        <fullName evidence="5">DUF5667 domain-containing protein</fullName>
    </recommendedName>
</protein>
<accession>A0A2H0VAQ9</accession>
<reference evidence="4" key="1">
    <citation type="submission" date="2017-09" db="EMBL/GenBank/DDBJ databases">
        <title>Depth-based differentiation of microbial function through sediment-hosted aquifers and enrichment of novel symbionts in the deep terrestrial subsurface.</title>
        <authorList>
            <person name="Probst A.J."/>
            <person name="Ladd B."/>
            <person name="Jarett J.K."/>
            <person name="Geller-Mcgrath D.E."/>
            <person name="Sieber C.M.K."/>
            <person name="Emerson J.B."/>
            <person name="Anantharaman K."/>
            <person name="Thomas B.C."/>
            <person name="Malmstrom R."/>
            <person name="Stieglmeier M."/>
            <person name="Klingl A."/>
            <person name="Woyke T."/>
            <person name="Ryan C.M."/>
            <person name="Banfield J.F."/>
        </authorList>
    </citation>
    <scope>NUCLEOTIDE SEQUENCE [LARGE SCALE GENOMIC DNA]</scope>
</reference>
<gene>
    <name evidence="3" type="ORF">COT92_02575</name>
</gene>
<name>A0A2H0VAQ9_9BACT</name>
<evidence type="ECO:0008006" key="5">
    <source>
        <dbReference type="Google" id="ProtNLM"/>
    </source>
</evidence>
<feature type="signal peptide" evidence="2">
    <location>
        <begin position="1"/>
        <end position="28"/>
    </location>
</feature>
<feature type="chain" id="PRO_5013755920" description="DUF5667 domain-containing protein" evidence="2">
    <location>
        <begin position="29"/>
        <end position="264"/>
    </location>
</feature>
<dbReference type="AlphaFoldDB" id="A0A2H0VAQ9"/>